<dbReference type="PANTHER" id="PTHR33495:SF2">
    <property type="entry name" value="ANTI-SIGMA FACTOR ANTAGONIST TM_1081-RELATED"/>
    <property type="match status" value="1"/>
</dbReference>
<proteinExistence type="inferred from homology"/>
<organism evidence="5 6">
    <name type="scientific">Streptomyces xanthii</name>
    <dbReference type="NCBI Taxonomy" id="2768069"/>
    <lineage>
        <taxon>Bacteria</taxon>
        <taxon>Bacillati</taxon>
        <taxon>Actinomycetota</taxon>
        <taxon>Actinomycetes</taxon>
        <taxon>Kitasatosporales</taxon>
        <taxon>Streptomycetaceae</taxon>
        <taxon>Streptomyces</taxon>
    </lineage>
</organism>
<evidence type="ECO:0000259" key="4">
    <source>
        <dbReference type="PROSITE" id="PS50801"/>
    </source>
</evidence>
<dbReference type="Proteomes" id="UP000516428">
    <property type="component" value="Chromosome"/>
</dbReference>
<protein>
    <recommendedName>
        <fullName evidence="2">Anti-sigma factor antagonist</fullName>
    </recommendedName>
</protein>
<feature type="region of interest" description="Disordered" evidence="3">
    <location>
        <begin position="1"/>
        <end position="25"/>
    </location>
</feature>
<dbReference type="KEGG" id="sxn:IAG42_31790"/>
<dbReference type="PROSITE" id="PS50801">
    <property type="entry name" value="STAS"/>
    <property type="match status" value="1"/>
</dbReference>
<accession>A0A7H1BG83</accession>
<dbReference type="InterPro" id="IPR003658">
    <property type="entry name" value="Anti-sigma_ant"/>
</dbReference>
<sequence>MRQGHRADHLTLTRSAADPGPPPVVRETGDSVVVELDGEIDILALQRMTPLLDTVAAGPYRVVAVDLTATTFLDCSGLTLLVRASRRTRARGARTTVVCRHPLTLRIIDVAGLTETLTPVPTLHEALR</sequence>
<gene>
    <name evidence="5" type="ORF">IAG42_31790</name>
</gene>
<dbReference type="AlphaFoldDB" id="A0A7H1BG83"/>
<dbReference type="CDD" id="cd07043">
    <property type="entry name" value="STAS_anti-anti-sigma_factors"/>
    <property type="match status" value="1"/>
</dbReference>
<dbReference type="NCBIfam" id="TIGR00377">
    <property type="entry name" value="ant_ant_sig"/>
    <property type="match status" value="1"/>
</dbReference>
<dbReference type="EMBL" id="CP061281">
    <property type="protein sequence ID" value="QNS07738.1"/>
    <property type="molecule type" value="Genomic_DNA"/>
</dbReference>
<dbReference type="Pfam" id="PF01740">
    <property type="entry name" value="STAS"/>
    <property type="match status" value="1"/>
</dbReference>
<dbReference type="InterPro" id="IPR036513">
    <property type="entry name" value="STAS_dom_sf"/>
</dbReference>
<evidence type="ECO:0000256" key="2">
    <source>
        <dbReference type="RuleBase" id="RU003749"/>
    </source>
</evidence>
<dbReference type="InterPro" id="IPR002645">
    <property type="entry name" value="STAS_dom"/>
</dbReference>
<evidence type="ECO:0000256" key="3">
    <source>
        <dbReference type="SAM" id="MobiDB-lite"/>
    </source>
</evidence>
<dbReference type="PANTHER" id="PTHR33495">
    <property type="entry name" value="ANTI-SIGMA FACTOR ANTAGONIST TM_1081-RELATED-RELATED"/>
    <property type="match status" value="1"/>
</dbReference>
<keyword evidence="6" id="KW-1185">Reference proteome</keyword>
<evidence type="ECO:0000313" key="6">
    <source>
        <dbReference type="Proteomes" id="UP000516428"/>
    </source>
</evidence>
<name>A0A7H1BG83_9ACTN</name>
<evidence type="ECO:0000313" key="5">
    <source>
        <dbReference type="EMBL" id="QNS07738.1"/>
    </source>
</evidence>
<dbReference type="Gene3D" id="3.30.750.24">
    <property type="entry name" value="STAS domain"/>
    <property type="match status" value="1"/>
</dbReference>
<feature type="domain" description="STAS" evidence="4">
    <location>
        <begin position="21"/>
        <end position="128"/>
    </location>
</feature>
<feature type="compositionally biased region" description="Basic and acidic residues" evidence="3">
    <location>
        <begin position="1"/>
        <end position="11"/>
    </location>
</feature>
<reference evidence="5 6" key="1">
    <citation type="submission" date="2020-09" db="EMBL/GenBank/DDBJ databases">
        <title>A novel species.</title>
        <authorList>
            <person name="Gao J."/>
        </authorList>
    </citation>
    <scope>NUCLEOTIDE SEQUENCE [LARGE SCALE GENOMIC DNA]</scope>
    <source>
        <strain evidence="5 6">CRXT-Y-14</strain>
    </source>
</reference>
<evidence type="ECO:0000256" key="1">
    <source>
        <dbReference type="ARBA" id="ARBA00009013"/>
    </source>
</evidence>
<comment type="similarity">
    <text evidence="1 2">Belongs to the anti-sigma-factor antagonist family.</text>
</comment>
<dbReference type="RefSeq" id="WP_188340400.1">
    <property type="nucleotide sequence ID" value="NZ_CP061281.1"/>
</dbReference>
<dbReference type="GO" id="GO:0043856">
    <property type="term" value="F:anti-sigma factor antagonist activity"/>
    <property type="evidence" value="ECO:0007669"/>
    <property type="project" value="InterPro"/>
</dbReference>
<dbReference type="SUPFAM" id="SSF52091">
    <property type="entry name" value="SpoIIaa-like"/>
    <property type="match status" value="1"/>
</dbReference>